<evidence type="ECO:0000256" key="3">
    <source>
        <dbReference type="ARBA" id="ARBA00023136"/>
    </source>
</evidence>
<dbReference type="GO" id="GO:0009847">
    <property type="term" value="P:spore germination"/>
    <property type="evidence" value="ECO:0007669"/>
    <property type="project" value="UniProtKB-UniRule"/>
</dbReference>
<sequence length="491" mass="55562">MRKRTKKQLSDDYEHNVSVLNKELRADKNFDIVEQEYHFGGKKMSFYAVDAFANDLVVSKIMENLSKLEENALSKDPLTRLEQRVTPLAELEREHDLDEITAQILSGQAALIVEGCSEALLMDVREYPVREPQEPDMERVARGAKDGFVETLVFNSGLIRRRVRDPSLVMESMRVGRRSKTDIVISYIDTVADPEIMRRLKKKINAIDIDGLPMAEKTVEEFLIKKNLAPFPQVRYTERPDTAAVHLLEGHVLILVDGSNVAMIVPTTYFHHLQHAEEYRQEPFVGFFLRWVRFLAVFASIFLLPVWFLIVDNDALGPDAWGFLGVEDDYNIPLFVQILIAEFGLQVLRMAAIHTPDALATALGLVAAILIGEIGVEAGVFTNEVVMYAAVSAMAGYSTPSYELGLSNVLIRIALTLAVGFFSLYGFMIVGLLIFVALVKTKILNTPYMWPFLPFNAKALADLLLRMPQPYKNFRPSFVHPLDQKRQARKR</sequence>
<dbReference type="PIRSF" id="PIRSF005690">
    <property type="entry name" value="GerBA"/>
    <property type="match status" value="1"/>
</dbReference>
<dbReference type="PANTHER" id="PTHR22550:SF9">
    <property type="entry name" value="STAGE V SPORULATION PROTEIN AF"/>
    <property type="match status" value="1"/>
</dbReference>
<evidence type="ECO:0000256" key="2">
    <source>
        <dbReference type="ARBA" id="ARBA00005278"/>
    </source>
</evidence>
<dbReference type="EMBL" id="CP031092">
    <property type="protein sequence ID" value="AXF55741.1"/>
    <property type="molecule type" value="Genomic_DNA"/>
</dbReference>
<evidence type="ECO:0000256" key="4">
    <source>
        <dbReference type="PIRNR" id="PIRNR005690"/>
    </source>
</evidence>
<evidence type="ECO:0000256" key="1">
    <source>
        <dbReference type="ARBA" id="ARBA00004141"/>
    </source>
</evidence>
<dbReference type="Pfam" id="PF03323">
    <property type="entry name" value="GerA"/>
    <property type="match status" value="1"/>
</dbReference>
<evidence type="ECO:0000313" key="7">
    <source>
        <dbReference type="Proteomes" id="UP000252100"/>
    </source>
</evidence>
<evidence type="ECO:0000313" key="6">
    <source>
        <dbReference type="EMBL" id="AXF55741.1"/>
    </source>
</evidence>
<dbReference type="KEGG" id="rue:DT065_06695"/>
<keyword evidence="7" id="KW-1185">Reference proteome</keyword>
<evidence type="ECO:0000256" key="5">
    <source>
        <dbReference type="SAM" id="Phobius"/>
    </source>
</evidence>
<protein>
    <submittedName>
        <fullName evidence="6">Spore germination protein</fullName>
    </submittedName>
</protein>
<feature type="transmembrane region" description="Helical" evidence="5">
    <location>
        <begin position="291"/>
        <end position="310"/>
    </location>
</feature>
<dbReference type="InterPro" id="IPR050768">
    <property type="entry name" value="UPF0353/GerABKA_families"/>
</dbReference>
<accession>A0A345BXR0</accession>
<keyword evidence="5" id="KW-0812">Transmembrane</keyword>
<dbReference type="PANTHER" id="PTHR22550">
    <property type="entry name" value="SPORE GERMINATION PROTEIN"/>
    <property type="match status" value="1"/>
</dbReference>
<feature type="transmembrane region" description="Helical" evidence="5">
    <location>
        <begin position="360"/>
        <end position="381"/>
    </location>
</feature>
<dbReference type="InterPro" id="IPR004995">
    <property type="entry name" value="Spore_Ger"/>
</dbReference>
<feature type="transmembrane region" description="Helical" evidence="5">
    <location>
        <begin position="330"/>
        <end position="348"/>
    </location>
</feature>
<gene>
    <name evidence="6" type="ORF">DT065_06695</name>
</gene>
<keyword evidence="5" id="KW-1133">Transmembrane helix</keyword>
<dbReference type="RefSeq" id="WP_114371895.1">
    <property type="nucleotide sequence ID" value="NZ_CP031092.1"/>
</dbReference>
<comment type="subcellular location">
    <subcellularLocation>
        <location evidence="4">Cell membrane</location>
    </subcellularLocation>
    <subcellularLocation>
        <location evidence="1">Membrane</location>
        <topology evidence="1">Multi-pass membrane protein</topology>
    </subcellularLocation>
</comment>
<dbReference type="Proteomes" id="UP000252100">
    <property type="component" value="Chromosome"/>
</dbReference>
<organism evidence="6 7">
    <name type="scientific">Salicibibacter kimchii</name>
    <dbReference type="NCBI Taxonomy" id="2099786"/>
    <lineage>
        <taxon>Bacteria</taxon>
        <taxon>Bacillati</taxon>
        <taxon>Bacillota</taxon>
        <taxon>Bacilli</taxon>
        <taxon>Bacillales</taxon>
        <taxon>Bacillaceae</taxon>
        <taxon>Salicibibacter</taxon>
    </lineage>
</organism>
<proteinExistence type="inferred from homology"/>
<dbReference type="AlphaFoldDB" id="A0A345BXR0"/>
<comment type="similarity">
    <text evidence="2 4">Belongs to the GerABKA family.</text>
</comment>
<keyword evidence="3 4" id="KW-0472">Membrane</keyword>
<reference evidence="6 7" key="1">
    <citation type="journal article" date="2018" name="J. Microbiol.">
        <title>Salicibibacter kimchii gen. nov., sp. nov., a moderately halophilic and alkalitolerant bacterium in the family Bacillaceae, isolated from kimchi.</title>
        <authorList>
            <person name="Jang J.Y."/>
            <person name="Oh Y.J."/>
            <person name="Lim S.K."/>
            <person name="Park H.K."/>
            <person name="Lee C."/>
            <person name="Kim J.Y."/>
            <person name="Lee M.A."/>
            <person name="Choi H.J."/>
        </authorList>
    </citation>
    <scope>NUCLEOTIDE SEQUENCE [LARGE SCALE GENOMIC DNA]</scope>
    <source>
        <strain evidence="6 7">NKC1-1</strain>
    </source>
</reference>
<feature type="transmembrane region" description="Helical" evidence="5">
    <location>
        <begin position="409"/>
        <end position="439"/>
    </location>
</feature>
<dbReference type="GO" id="GO:0005886">
    <property type="term" value="C:plasma membrane"/>
    <property type="evidence" value="ECO:0007669"/>
    <property type="project" value="UniProtKB-SubCell"/>
</dbReference>
<name>A0A345BXR0_9BACI</name>
<dbReference type="OrthoDB" id="9772630at2"/>